<reference evidence="1" key="1">
    <citation type="submission" date="2022-06" db="EMBL/GenBank/DDBJ databases">
        <authorList>
            <person name="Legras J.-L."/>
            <person name="Devillers H."/>
            <person name="Grondin C."/>
        </authorList>
    </citation>
    <scope>NUCLEOTIDE SEQUENCE</scope>
    <source>
        <strain evidence="1">CLIB 1444</strain>
    </source>
</reference>
<sequence length="476" mass="52152">MSEQVELQPINRQAKVANFDNEISIDRGREEDRVSFEQIEDEEHSDFSDDSHDQMNNDIPDGGLRAYMVLLGSFLGLTANFGTLNSVGAIQTYLATHQLSDVSASTLSWIFSIYLALAFSLTIVVGPYFDSQGALKPMVLGNILSFCGMMATANCKTVWQFILALSLCHGIGNSLLISPLVGVVSHWFYHKIGLAIGLSSVGGSIGGMVIPLMLRSLYAKVGFIWAIRILAFFCAALNIMATVLVKERVRSPRIDRAERISEGKRKRFIDSAKNFLDITALKDAKFVSLVLGVTFGELALLSVATYYGTYAVVAGLSESASYILLTIFNGAGIFARSCIGYLSDRIGHFNVMIVMVTLSAISILVLWLPFGTNHVILYVFISIFGFTSSSILSLTPACLRQITPVSKFGSRYGLMYFFVSIGNLFGIPIASAIIGDSSIFHYRMFALFCGLATLVGSAFWVLSRYYVVGLRLNVRI</sequence>
<protein>
    <submittedName>
        <fullName evidence="1">Probable transporter Mch4p</fullName>
    </submittedName>
</protein>
<name>A0ACA9Y2D0_9ASCO</name>
<evidence type="ECO:0000313" key="1">
    <source>
        <dbReference type="EMBL" id="CAH6718765.1"/>
    </source>
</evidence>
<accession>A0ACA9Y2D0</accession>
<evidence type="ECO:0000313" key="2">
    <source>
        <dbReference type="Proteomes" id="UP001152531"/>
    </source>
</evidence>
<dbReference type="Proteomes" id="UP001152531">
    <property type="component" value="Unassembled WGS sequence"/>
</dbReference>
<organism evidence="1 2">
    <name type="scientific">[Candida] jaroonii</name>
    <dbReference type="NCBI Taxonomy" id="467808"/>
    <lineage>
        <taxon>Eukaryota</taxon>
        <taxon>Fungi</taxon>
        <taxon>Dikarya</taxon>
        <taxon>Ascomycota</taxon>
        <taxon>Saccharomycotina</taxon>
        <taxon>Pichiomycetes</taxon>
        <taxon>Debaryomycetaceae</taxon>
        <taxon>Yamadazyma</taxon>
    </lineage>
</organism>
<dbReference type="EMBL" id="CALSDN010000001">
    <property type="protein sequence ID" value="CAH6718765.1"/>
    <property type="molecule type" value="Genomic_DNA"/>
</dbReference>
<comment type="caution">
    <text evidence="1">The sequence shown here is derived from an EMBL/GenBank/DDBJ whole genome shotgun (WGS) entry which is preliminary data.</text>
</comment>
<keyword evidence="2" id="KW-1185">Reference proteome</keyword>
<proteinExistence type="predicted"/>
<gene>
    <name evidence="1" type="ORF">CLIB1444_01S14026</name>
</gene>